<protein>
    <recommendedName>
        <fullName evidence="6">Calcineurin-like phosphoesterase domain-containing protein</fullName>
    </recommendedName>
</protein>
<keyword evidence="3 5" id="KW-1133">Transmembrane helix</keyword>
<dbReference type="PANTHER" id="PTHR13315:SF1">
    <property type="entry name" value="PROTEIN TED1"/>
    <property type="match status" value="1"/>
</dbReference>
<reference evidence="7 8" key="1">
    <citation type="journal article" date="2016" name="Sci. Rep.">
        <title>Peltaster fructicola genome reveals evolution from an invasive phytopathogen to an ectophytic parasite.</title>
        <authorList>
            <person name="Xu C."/>
            <person name="Chen H."/>
            <person name="Gleason M.L."/>
            <person name="Xu J.R."/>
            <person name="Liu H."/>
            <person name="Zhang R."/>
            <person name="Sun G."/>
        </authorList>
    </citation>
    <scope>NUCLEOTIDE SEQUENCE [LARGE SCALE GENOMIC DNA]</scope>
    <source>
        <strain evidence="7 8">LNHT1506</strain>
    </source>
</reference>
<evidence type="ECO:0000256" key="2">
    <source>
        <dbReference type="ARBA" id="ARBA00022692"/>
    </source>
</evidence>
<keyword evidence="8" id="KW-1185">Reference proteome</keyword>
<feature type="transmembrane region" description="Helical" evidence="5">
    <location>
        <begin position="460"/>
        <end position="484"/>
    </location>
</feature>
<dbReference type="Proteomes" id="UP000503462">
    <property type="component" value="Chromosome 3"/>
</dbReference>
<dbReference type="GO" id="GO:0005783">
    <property type="term" value="C:endoplasmic reticulum"/>
    <property type="evidence" value="ECO:0007669"/>
    <property type="project" value="TreeGrafter"/>
</dbReference>
<dbReference type="EMBL" id="CP051141">
    <property type="protein sequence ID" value="QIW98604.1"/>
    <property type="molecule type" value="Genomic_DNA"/>
</dbReference>
<dbReference type="PANTHER" id="PTHR13315">
    <property type="entry name" value="METALLO PHOSPHOESTERASE RELATED"/>
    <property type="match status" value="1"/>
</dbReference>
<accession>A0A6H0XVC4</accession>
<dbReference type="GO" id="GO:0016020">
    <property type="term" value="C:membrane"/>
    <property type="evidence" value="ECO:0007669"/>
    <property type="project" value="UniProtKB-SubCell"/>
</dbReference>
<feature type="domain" description="Calcineurin-like phosphoesterase" evidence="6">
    <location>
        <begin position="135"/>
        <end position="381"/>
    </location>
</feature>
<dbReference type="Gene3D" id="3.60.21.10">
    <property type="match status" value="1"/>
</dbReference>
<evidence type="ECO:0000256" key="1">
    <source>
        <dbReference type="ARBA" id="ARBA00004141"/>
    </source>
</evidence>
<dbReference type="AlphaFoldDB" id="A0A6H0XVC4"/>
<evidence type="ECO:0000256" key="4">
    <source>
        <dbReference type="ARBA" id="ARBA00023136"/>
    </source>
</evidence>
<evidence type="ECO:0000256" key="5">
    <source>
        <dbReference type="SAM" id="Phobius"/>
    </source>
</evidence>
<evidence type="ECO:0000313" key="8">
    <source>
        <dbReference type="Proteomes" id="UP000503462"/>
    </source>
</evidence>
<sequence>MRLSSLFFVLARFFLPPTAIGLIYLYFYTAISLCAFPLAKQGAAACVVPGSQKPAVPAEIAPFRLLTLADPQLEGDTSLPDPNAPQFPSLQRLYEQLSRDGVRALPETVLAVKSTVTTDLPRVLQGYRKRLDLLGNDYYLAHIYRSVKWWTQPTHTVVLGDLLGSQWIDDAEFENRAGRFWNRVFRNATTVPKATTATSSKVEALGEDPQWSERIITVAGNHDIGYAGDIDSARVARFETQFGHVNWETRFVLNSKDDEDSSIPSIFRKAKPELRMVVLNTMNLDEPVRDHHLRDESLLFLGRSFSEAQSRNNRREAAIVLTHMPLHKEAGICVDEPLINYFPSEYGGGIREQNHLRPETSQRVLSGFGSKTIILNGHDHEGCDTYHYRNSSDATWSARRYHLARKERADASLTAIREITVRSMMGSYGGNAGLLSAWFDREWDAWRFEYATCVIGVQHIWWAGHVLALVEIMFALLGVTFLILEARSDKTATKEKRE</sequence>
<evidence type="ECO:0000313" key="7">
    <source>
        <dbReference type="EMBL" id="QIW98604.1"/>
    </source>
</evidence>
<evidence type="ECO:0000259" key="6">
    <source>
        <dbReference type="Pfam" id="PF00149"/>
    </source>
</evidence>
<dbReference type="InterPro" id="IPR033308">
    <property type="entry name" value="PGAP5/Cdc1/Ted1"/>
</dbReference>
<dbReference type="SUPFAM" id="SSF56300">
    <property type="entry name" value="Metallo-dependent phosphatases"/>
    <property type="match status" value="1"/>
</dbReference>
<dbReference type="GO" id="GO:0016787">
    <property type="term" value="F:hydrolase activity"/>
    <property type="evidence" value="ECO:0007669"/>
    <property type="project" value="InterPro"/>
</dbReference>
<keyword evidence="4 5" id="KW-0472">Membrane</keyword>
<evidence type="ECO:0000256" key="3">
    <source>
        <dbReference type="ARBA" id="ARBA00022989"/>
    </source>
</evidence>
<dbReference type="OrthoDB" id="9984693at2759"/>
<dbReference type="InterPro" id="IPR029052">
    <property type="entry name" value="Metallo-depent_PP-like"/>
</dbReference>
<dbReference type="Pfam" id="PF00149">
    <property type="entry name" value="Metallophos"/>
    <property type="match status" value="1"/>
</dbReference>
<proteinExistence type="predicted"/>
<dbReference type="GO" id="GO:0006506">
    <property type="term" value="P:GPI anchor biosynthetic process"/>
    <property type="evidence" value="ECO:0007669"/>
    <property type="project" value="InterPro"/>
</dbReference>
<dbReference type="InterPro" id="IPR004843">
    <property type="entry name" value="Calcineurin-like_PHP"/>
</dbReference>
<organism evidence="7 8">
    <name type="scientific">Peltaster fructicola</name>
    <dbReference type="NCBI Taxonomy" id="286661"/>
    <lineage>
        <taxon>Eukaryota</taxon>
        <taxon>Fungi</taxon>
        <taxon>Dikarya</taxon>
        <taxon>Ascomycota</taxon>
        <taxon>Pezizomycotina</taxon>
        <taxon>Dothideomycetes</taxon>
        <taxon>Dothideomycetes incertae sedis</taxon>
        <taxon>Peltaster</taxon>
    </lineage>
</organism>
<keyword evidence="2 5" id="KW-0812">Transmembrane</keyword>
<gene>
    <name evidence="7" type="ORF">AMS68_004122</name>
</gene>
<comment type="subcellular location">
    <subcellularLocation>
        <location evidence="1">Membrane</location>
        <topology evidence="1">Multi-pass membrane protein</topology>
    </subcellularLocation>
</comment>
<name>A0A6H0XVC4_9PEZI</name>